<proteinExistence type="predicted"/>
<protein>
    <submittedName>
        <fullName evidence="1">Uncharacterized protein</fullName>
    </submittedName>
</protein>
<accession>N9W795</accession>
<sequence length="40" mass="4895">MATKEEMKKEIIKTINNLNNPYWIEHLYKYIVVIKKQESI</sequence>
<dbReference type="EMBL" id="AGYT01000026">
    <property type="protein sequence ID" value="ENY98729.1"/>
    <property type="molecule type" value="Genomic_DNA"/>
</dbReference>
<dbReference type="PATRIC" id="fig|999411.4.peg.3201"/>
<dbReference type="HOGENOM" id="CLU_3287372_0_0_9"/>
<gene>
    <name evidence="1" type="ORF">HMPREF1092_03287</name>
</gene>
<reference evidence="1 2" key="1">
    <citation type="submission" date="2013-01" db="EMBL/GenBank/DDBJ databases">
        <title>The Genome Sequence of Clostridium colicanis 209318.</title>
        <authorList>
            <consortium name="The Broad Institute Genome Sequencing Platform"/>
            <person name="Earl A."/>
            <person name="Ward D."/>
            <person name="Feldgarden M."/>
            <person name="Gevers D."/>
            <person name="Courvalin P."/>
            <person name="Lambert T."/>
            <person name="Walker B."/>
            <person name="Young S.K."/>
            <person name="Zeng Q."/>
            <person name="Gargeya S."/>
            <person name="Fitzgerald M."/>
            <person name="Haas B."/>
            <person name="Abouelleil A."/>
            <person name="Alvarado L."/>
            <person name="Arachchi H.M."/>
            <person name="Berlin A.M."/>
            <person name="Chapman S.B."/>
            <person name="Dewar J."/>
            <person name="Goldberg J."/>
            <person name="Griggs A."/>
            <person name="Gujja S."/>
            <person name="Hansen M."/>
            <person name="Howarth C."/>
            <person name="Imamovic A."/>
            <person name="Larimer J."/>
            <person name="McCowan C."/>
            <person name="Murphy C."/>
            <person name="Neiman D."/>
            <person name="Pearson M."/>
            <person name="Priest M."/>
            <person name="Roberts A."/>
            <person name="Saif S."/>
            <person name="Shea T."/>
            <person name="Sisk P."/>
            <person name="Sykes S."/>
            <person name="Wortman J."/>
            <person name="Nusbaum C."/>
            <person name="Birren B."/>
        </authorList>
    </citation>
    <scope>NUCLEOTIDE SEQUENCE [LARGE SCALE GENOMIC DNA]</scope>
    <source>
        <strain evidence="1 2">209318</strain>
    </source>
</reference>
<dbReference type="AlphaFoldDB" id="N9W795"/>
<comment type="caution">
    <text evidence="1">The sequence shown here is derived from an EMBL/GenBank/DDBJ whole genome shotgun (WGS) entry which is preliminary data.</text>
</comment>
<evidence type="ECO:0000313" key="2">
    <source>
        <dbReference type="Proteomes" id="UP000013097"/>
    </source>
</evidence>
<organism evidence="1 2">
    <name type="scientific">Clostridium thermobutyricum</name>
    <dbReference type="NCBI Taxonomy" id="29372"/>
    <lineage>
        <taxon>Bacteria</taxon>
        <taxon>Bacillati</taxon>
        <taxon>Bacillota</taxon>
        <taxon>Clostridia</taxon>
        <taxon>Eubacteriales</taxon>
        <taxon>Clostridiaceae</taxon>
        <taxon>Clostridium</taxon>
    </lineage>
</organism>
<dbReference type="RefSeq" id="WP_002599727.1">
    <property type="nucleotide sequence ID" value="NZ_KB850960.1"/>
</dbReference>
<name>N9W795_9CLOT</name>
<evidence type="ECO:0000313" key="1">
    <source>
        <dbReference type="EMBL" id="ENY98729.1"/>
    </source>
</evidence>
<dbReference type="Proteomes" id="UP000013097">
    <property type="component" value="Unassembled WGS sequence"/>
</dbReference>
<keyword evidence="2" id="KW-1185">Reference proteome</keyword>